<evidence type="ECO:0000313" key="9">
    <source>
        <dbReference type="Proteomes" id="UP000290288"/>
    </source>
</evidence>
<dbReference type="InterPro" id="IPR012882">
    <property type="entry name" value="Fmp46"/>
</dbReference>
<dbReference type="EMBL" id="SDEE01000553">
    <property type="protein sequence ID" value="RXW15433.1"/>
    <property type="molecule type" value="Genomic_DNA"/>
</dbReference>
<dbReference type="GO" id="GO:0016491">
    <property type="term" value="F:oxidoreductase activity"/>
    <property type="evidence" value="ECO:0007669"/>
    <property type="project" value="UniProtKB-KW"/>
</dbReference>
<dbReference type="SUPFAM" id="SSF52833">
    <property type="entry name" value="Thioredoxin-like"/>
    <property type="match status" value="1"/>
</dbReference>
<keyword evidence="5" id="KW-0560">Oxidoreductase</keyword>
<evidence type="ECO:0000256" key="2">
    <source>
        <dbReference type="ARBA" id="ARBA00004173"/>
    </source>
</evidence>
<reference evidence="8 9" key="1">
    <citation type="submission" date="2019-01" db="EMBL/GenBank/DDBJ databases">
        <title>Draft genome sequence of Psathyrella aberdarensis IHI B618.</title>
        <authorList>
            <person name="Buettner E."/>
            <person name="Kellner H."/>
        </authorList>
    </citation>
    <scope>NUCLEOTIDE SEQUENCE [LARGE SCALE GENOMIC DNA]</scope>
    <source>
        <strain evidence="8 9">IHI B618</strain>
    </source>
</reference>
<comment type="similarity">
    <text evidence="3">Belongs to the FMP46 family.</text>
</comment>
<evidence type="ECO:0000256" key="1">
    <source>
        <dbReference type="ARBA" id="ARBA00002963"/>
    </source>
</evidence>
<dbReference type="PANTHER" id="PTHR28071:SF1">
    <property type="entry name" value="REDOX PROTEIN FMP46, MITOCHONDRIAL-RELATED"/>
    <property type="match status" value="1"/>
</dbReference>
<evidence type="ECO:0000256" key="7">
    <source>
        <dbReference type="SAM" id="MobiDB-lite"/>
    </source>
</evidence>
<dbReference type="PANTHER" id="PTHR28071">
    <property type="entry name" value="REDOX PROTEIN FMP46, MITOCHONDRIAL-RELATED"/>
    <property type="match status" value="1"/>
</dbReference>
<dbReference type="Proteomes" id="UP000290288">
    <property type="component" value="Unassembled WGS sequence"/>
</dbReference>
<organism evidence="8 9">
    <name type="scientific">Candolleomyces aberdarensis</name>
    <dbReference type="NCBI Taxonomy" id="2316362"/>
    <lineage>
        <taxon>Eukaryota</taxon>
        <taxon>Fungi</taxon>
        <taxon>Dikarya</taxon>
        <taxon>Basidiomycota</taxon>
        <taxon>Agaricomycotina</taxon>
        <taxon>Agaricomycetes</taxon>
        <taxon>Agaricomycetidae</taxon>
        <taxon>Agaricales</taxon>
        <taxon>Agaricineae</taxon>
        <taxon>Psathyrellaceae</taxon>
        <taxon>Candolleomyces</taxon>
    </lineage>
</organism>
<proteinExistence type="inferred from homology"/>
<dbReference type="InterPro" id="IPR036249">
    <property type="entry name" value="Thioredoxin-like_sf"/>
</dbReference>
<evidence type="ECO:0000313" key="8">
    <source>
        <dbReference type="EMBL" id="RXW15433.1"/>
    </source>
</evidence>
<evidence type="ECO:0008006" key="10">
    <source>
        <dbReference type="Google" id="ProtNLM"/>
    </source>
</evidence>
<keyword evidence="9" id="KW-1185">Reference proteome</keyword>
<feature type="region of interest" description="Disordered" evidence="7">
    <location>
        <begin position="143"/>
        <end position="164"/>
    </location>
</feature>
<feature type="compositionally biased region" description="Basic and acidic residues" evidence="7">
    <location>
        <begin position="146"/>
        <end position="158"/>
    </location>
</feature>
<dbReference type="OrthoDB" id="59229at2759"/>
<evidence type="ECO:0000256" key="4">
    <source>
        <dbReference type="ARBA" id="ARBA00022946"/>
    </source>
</evidence>
<dbReference type="GO" id="GO:0005739">
    <property type="term" value="C:mitochondrion"/>
    <property type="evidence" value="ECO:0007669"/>
    <property type="project" value="UniProtKB-SubCell"/>
</dbReference>
<evidence type="ECO:0000256" key="3">
    <source>
        <dbReference type="ARBA" id="ARBA00009734"/>
    </source>
</evidence>
<protein>
    <recommendedName>
        <fullName evidence="10">Thioredoxin-like protein</fullName>
    </recommendedName>
</protein>
<comment type="subcellular location">
    <subcellularLocation>
        <location evidence="2">Mitochondrion</location>
    </subcellularLocation>
</comment>
<dbReference type="Gene3D" id="3.40.30.10">
    <property type="entry name" value="Glutaredoxin"/>
    <property type="match status" value="1"/>
</dbReference>
<gene>
    <name evidence="8" type="ORF">EST38_g10421</name>
</gene>
<evidence type="ECO:0000256" key="5">
    <source>
        <dbReference type="ARBA" id="ARBA00023002"/>
    </source>
</evidence>
<keyword evidence="4" id="KW-0809">Transit peptide</keyword>
<comment type="function">
    <text evidence="1">Putative mitochondrial redox protein which could be involved in the reduction of small toxic molecules.</text>
</comment>
<sequence length="164" mass="17893">MFNSFKRRAPSISIFHHPSSPPSLKALKLLQSANTSPYPANKSPSAPPLEYNLEVVESPPTTDQIRTILSYMPSKATSPSMALLSAHPSAGAGETRPQSVEAIVELARKTPAALKWPIVVDWEDGKAVIGDVEGVKSMLETLRRKRDGEEKTGDEVDQPKGWFT</sequence>
<comment type="caution">
    <text evidence="8">The sequence shown here is derived from an EMBL/GenBank/DDBJ whole genome shotgun (WGS) entry which is preliminary data.</text>
</comment>
<dbReference type="Pfam" id="PF07955">
    <property type="entry name" value="DUF1687"/>
    <property type="match status" value="1"/>
</dbReference>
<evidence type="ECO:0000256" key="6">
    <source>
        <dbReference type="ARBA" id="ARBA00023128"/>
    </source>
</evidence>
<accession>A0A4Q2D7F2</accession>
<keyword evidence="6" id="KW-0496">Mitochondrion</keyword>
<name>A0A4Q2D7F2_9AGAR</name>
<dbReference type="AlphaFoldDB" id="A0A4Q2D7F2"/>